<sequence>MTDQTQPDQNESAVRATLRARGVRPAGHAAEEEPQPAPAVVIPPRPDYAPDVPAPAPRRGSGRLPDWWAKDKPQLGDEPAPPALAAEEPATDDQPDQEEPAEQPAPPPRPRPRPVEKQAAPDDEPGEEDKDEPSDYDEPVGERRRGKWIARVRRPDREPTRPPFATPVPLYHQREKKSLGELVREIKPHRKWLLFAGSGFVAGWYFGIPQFVEAATASVAHHPGRLQDNPDVYFWGVIAIVAVSLDRATRRSWFLIAWTTRALTVCLVVGAFLYGNPIEI</sequence>
<feature type="transmembrane region" description="Helical" evidence="2">
    <location>
        <begin position="192"/>
        <end position="212"/>
    </location>
</feature>
<feature type="compositionally biased region" description="Acidic residues" evidence="1">
    <location>
        <begin position="89"/>
        <end position="101"/>
    </location>
</feature>
<protein>
    <recommendedName>
        <fullName evidence="5">DUF2637 domain-containing protein</fullName>
    </recommendedName>
</protein>
<evidence type="ECO:0000313" key="3">
    <source>
        <dbReference type="EMBL" id="GHA08738.1"/>
    </source>
</evidence>
<feature type="transmembrane region" description="Helical" evidence="2">
    <location>
        <begin position="232"/>
        <end position="248"/>
    </location>
</feature>
<feature type="compositionally biased region" description="Polar residues" evidence="1">
    <location>
        <begin position="1"/>
        <end position="12"/>
    </location>
</feature>
<dbReference type="Proteomes" id="UP000653644">
    <property type="component" value="Unassembled WGS sequence"/>
</dbReference>
<feature type="transmembrane region" description="Helical" evidence="2">
    <location>
        <begin position="255"/>
        <end position="274"/>
    </location>
</feature>
<keyword evidence="2" id="KW-0812">Transmembrane</keyword>
<feature type="compositionally biased region" description="Acidic residues" evidence="1">
    <location>
        <begin position="121"/>
        <end position="139"/>
    </location>
</feature>
<dbReference type="EMBL" id="BMVN01000003">
    <property type="protein sequence ID" value="GHA08738.1"/>
    <property type="molecule type" value="Genomic_DNA"/>
</dbReference>
<evidence type="ECO:0008006" key="5">
    <source>
        <dbReference type="Google" id="ProtNLM"/>
    </source>
</evidence>
<gene>
    <name evidence="3" type="ORF">GCM10010345_11360</name>
</gene>
<evidence type="ECO:0000256" key="1">
    <source>
        <dbReference type="SAM" id="MobiDB-lite"/>
    </source>
</evidence>
<organism evidence="3 4">
    <name type="scientific">Streptomyces canarius</name>
    <dbReference type="NCBI Taxonomy" id="285453"/>
    <lineage>
        <taxon>Bacteria</taxon>
        <taxon>Bacillati</taxon>
        <taxon>Actinomycetota</taxon>
        <taxon>Actinomycetes</taxon>
        <taxon>Kitasatosporales</taxon>
        <taxon>Streptomycetaceae</taxon>
        <taxon>Streptomyces</taxon>
    </lineage>
</organism>
<reference evidence="4" key="1">
    <citation type="journal article" date="2019" name="Int. J. Syst. Evol. Microbiol.">
        <title>The Global Catalogue of Microorganisms (GCM) 10K type strain sequencing project: providing services to taxonomists for standard genome sequencing and annotation.</title>
        <authorList>
            <consortium name="The Broad Institute Genomics Platform"/>
            <consortium name="The Broad Institute Genome Sequencing Center for Infectious Disease"/>
            <person name="Wu L."/>
            <person name="Ma J."/>
        </authorList>
    </citation>
    <scope>NUCLEOTIDE SEQUENCE [LARGE SCALE GENOMIC DNA]</scope>
    <source>
        <strain evidence="4">JCM 4733</strain>
    </source>
</reference>
<evidence type="ECO:0000313" key="4">
    <source>
        <dbReference type="Proteomes" id="UP000653644"/>
    </source>
</evidence>
<keyword evidence="4" id="KW-1185">Reference proteome</keyword>
<keyword evidence="2" id="KW-1133">Transmembrane helix</keyword>
<feature type="compositionally biased region" description="Pro residues" evidence="1">
    <location>
        <begin position="35"/>
        <end position="56"/>
    </location>
</feature>
<evidence type="ECO:0000256" key="2">
    <source>
        <dbReference type="SAM" id="Phobius"/>
    </source>
</evidence>
<comment type="caution">
    <text evidence="3">The sequence shown here is derived from an EMBL/GenBank/DDBJ whole genome shotgun (WGS) entry which is preliminary data.</text>
</comment>
<proteinExistence type="predicted"/>
<keyword evidence="2" id="KW-0472">Membrane</keyword>
<dbReference type="RefSeq" id="WP_189882851.1">
    <property type="nucleotide sequence ID" value="NZ_BMVN01000003.1"/>
</dbReference>
<accession>A0ABQ3CH25</accession>
<feature type="region of interest" description="Disordered" evidence="1">
    <location>
        <begin position="1"/>
        <end position="168"/>
    </location>
</feature>
<name>A0ABQ3CH25_9ACTN</name>